<gene>
    <name evidence="4" type="ORF">ABID49_001182</name>
</gene>
<keyword evidence="2" id="KW-0687">Ribonucleoprotein</keyword>
<evidence type="ECO:0000313" key="4">
    <source>
        <dbReference type="EMBL" id="MET3575297.1"/>
    </source>
</evidence>
<comment type="caution">
    <text evidence="4">The sequence shown here is derived from an EMBL/GenBank/DDBJ whole genome shotgun (WGS) entry which is preliminary data.</text>
</comment>
<organism evidence="4 5">
    <name type="scientific">Bhargavaea ullalensis</name>
    <dbReference type="NCBI Taxonomy" id="1265685"/>
    <lineage>
        <taxon>Bacteria</taxon>
        <taxon>Bacillati</taxon>
        <taxon>Bacillota</taxon>
        <taxon>Bacilli</taxon>
        <taxon>Bacillales</taxon>
        <taxon>Caryophanaceae</taxon>
        <taxon>Bhargavaea</taxon>
    </lineage>
</organism>
<sequence>MRDMSRQKVFNLIGLAARARKITTGEELVLGAIRNGSARVVVLSNDASANTADKMKNKCSHYGIPLHEFGSRCELGHAIGKEARVVVAITDSGFAKKLSSLLREQEEE</sequence>
<name>A0ABV2GAM4_9BACL</name>
<reference evidence="4 5" key="1">
    <citation type="submission" date="2024-06" db="EMBL/GenBank/DDBJ databases">
        <title>Genomic Encyclopedia of Type Strains, Phase IV (KMG-IV): sequencing the most valuable type-strain genomes for metagenomic binning, comparative biology and taxonomic classification.</title>
        <authorList>
            <person name="Goeker M."/>
        </authorList>
    </citation>
    <scope>NUCLEOTIDE SEQUENCE [LARGE SCALE GENOMIC DNA]</scope>
    <source>
        <strain evidence="4 5">DSM 26128</strain>
    </source>
</reference>
<dbReference type="Gene3D" id="3.30.1330.30">
    <property type="match status" value="1"/>
</dbReference>
<dbReference type="Pfam" id="PF01248">
    <property type="entry name" value="Ribosomal_L7Ae"/>
    <property type="match status" value="1"/>
</dbReference>
<dbReference type="Proteomes" id="UP001549099">
    <property type="component" value="Unassembled WGS sequence"/>
</dbReference>
<dbReference type="PANTHER" id="PTHR11449">
    <property type="entry name" value="RIBOSOMAL PROTEIN L30"/>
    <property type="match status" value="1"/>
</dbReference>
<evidence type="ECO:0000256" key="1">
    <source>
        <dbReference type="ARBA" id="ARBA00022980"/>
    </source>
</evidence>
<dbReference type="InterPro" id="IPR004038">
    <property type="entry name" value="Ribosomal_eL8/eL30/eS12/Gad45"/>
</dbReference>
<evidence type="ECO:0000259" key="3">
    <source>
        <dbReference type="Pfam" id="PF01248"/>
    </source>
</evidence>
<dbReference type="InterPro" id="IPR039109">
    <property type="entry name" value="Ribosomal_eL30-like"/>
</dbReference>
<dbReference type="InterPro" id="IPR029064">
    <property type="entry name" value="Ribosomal_eL30-like_sf"/>
</dbReference>
<protein>
    <submittedName>
        <fullName evidence="4">Ribosomal protein L7Ae-like RNA K-turn-binding protein</fullName>
    </submittedName>
</protein>
<evidence type="ECO:0000313" key="5">
    <source>
        <dbReference type="Proteomes" id="UP001549099"/>
    </source>
</evidence>
<proteinExistence type="predicted"/>
<keyword evidence="1" id="KW-0689">Ribosomal protein</keyword>
<dbReference type="SUPFAM" id="SSF55315">
    <property type="entry name" value="L30e-like"/>
    <property type="match status" value="1"/>
</dbReference>
<dbReference type="EMBL" id="JBEPLW010000005">
    <property type="protein sequence ID" value="MET3575297.1"/>
    <property type="molecule type" value="Genomic_DNA"/>
</dbReference>
<feature type="domain" description="Ribosomal protein eL8/eL30/eS12/Gadd45" evidence="3">
    <location>
        <begin position="8"/>
        <end position="98"/>
    </location>
</feature>
<accession>A0ABV2GAM4</accession>
<keyword evidence="5" id="KW-1185">Reference proteome</keyword>
<dbReference type="NCBIfam" id="NF005825">
    <property type="entry name" value="PRK07714.1"/>
    <property type="match status" value="1"/>
</dbReference>
<evidence type="ECO:0000256" key="2">
    <source>
        <dbReference type="ARBA" id="ARBA00023274"/>
    </source>
</evidence>